<feature type="transmembrane region" description="Helical" evidence="2">
    <location>
        <begin position="177"/>
        <end position="194"/>
    </location>
</feature>
<dbReference type="InterPro" id="IPR011335">
    <property type="entry name" value="Restrct_endonuc-II-like"/>
</dbReference>
<protein>
    <recommendedName>
        <fullName evidence="3">Restriction endonuclease type IV Mrr domain-containing protein</fullName>
    </recommendedName>
</protein>
<dbReference type="InterPro" id="IPR007560">
    <property type="entry name" value="Restrct_endonuc_IV_Mrr"/>
</dbReference>
<evidence type="ECO:0000259" key="3">
    <source>
        <dbReference type="Pfam" id="PF04471"/>
    </source>
</evidence>
<dbReference type="Proteomes" id="UP000175852">
    <property type="component" value="Unassembled WGS sequence"/>
</dbReference>
<proteinExistence type="predicted"/>
<feature type="compositionally biased region" description="Low complexity" evidence="1">
    <location>
        <begin position="235"/>
        <end position="247"/>
    </location>
</feature>
<reference evidence="4 5" key="1">
    <citation type="submission" date="2016-09" db="EMBL/GenBank/DDBJ databases">
        <authorList>
            <person name="Wen S.-F."/>
            <person name="Lo A.-C."/>
            <person name="Lin C.-J."/>
            <person name="Tseng T.-T."/>
        </authorList>
    </citation>
    <scope>NUCLEOTIDE SEQUENCE [LARGE SCALE GENOMIC DNA]</scope>
    <source>
        <strain evidence="4 5">12609</strain>
    </source>
</reference>
<keyword evidence="2" id="KW-0812">Transmembrane</keyword>
<feature type="domain" description="Restriction endonuclease type IV Mrr" evidence="3">
    <location>
        <begin position="44"/>
        <end position="150"/>
    </location>
</feature>
<dbReference type="GO" id="GO:0009307">
    <property type="term" value="P:DNA restriction-modification system"/>
    <property type="evidence" value="ECO:0007669"/>
    <property type="project" value="InterPro"/>
</dbReference>
<feature type="region of interest" description="Disordered" evidence="1">
    <location>
        <begin position="224"/>
        <end position="247"/>
    </location>
</feature>
<name>A0AAX0I4S2_XANCG</name>
<dbReference type="SUPFAM" id="SSF52980">
    <property type="entry name" value="Restriction endonuclease-like"/>
    <property type="match status" value="1"/>
</dbReference>
<keyword evidence="2" id="KW-0472">Membrane</keyword>
<accession>A0AAX0I4S2</accession>
<evidence type="ECO:0000256" key="2">
    <source>
        <dbReference type="SAM" id="Phobius"/>
    </source>
</evidence>
<dbReference type="AlphaFoldDB" id="A0AAX0I4S2"/>
<gene>
    <name evidence="4" type="ORF">BIY41_09090</name>
</gene>
<evidence type="ECO:0000313" key="5">
    <source>
        <dbReference type="Proteomes" id="UP000175852"/>
    </source>
</evidence>
<evidence type="ECO:0000256" key="1">
    <source>
        <dbReference type="SAM" id="MobiDB-lite"/>
    </source>
</evidence>
<dbReference type="Pfam" id="PF04471">
    <property type="entry name" value="Mrr_cat"/>
    <property type="match status" value="1"/>
</dbReference>
<evidence type="ECO:0000313" key="4">
    <source>
        <dbReference type="EMBL" id="OEY98521.1"/>
    </source>
</evidence>
<keyword evidence="2" id="KW-1133">Transmembrane helix</keyword>
<feature type="compositionally biased region" description="Pro residues" evidence="1">
    <location>
        <begin position="225"/>
        <end position="234"/>
    </location>
</feature>
<sequence>MLMPSWILAPLAALLLWLAVSAYLWLVRRRANEVHEGVRALAIMHWRDFSAVVLRVLQDQRGWQPTQLPQDGLPTADFMMQTEHGTRLVACKHGRGYRIGVAAVNELGAMARLAGANGGVMVTEGRMEREGIAAAEKQSIEVLDGVRLWPLLKPYLPGDVEAGVVGAARRRAIRHSVIAGAALATLAAMAVLALRPPAPTPAAPRTAASSPVPAPARVIAAATPPASPAQPMPSPTAAAPAAVGEGAEPDAATIQGYQREVSKALAQTPGLVRGIWLTQATLVVDRTVEDGAAWPLICRELERYPYLRTVRVQLNPRPGTAEPVRWRQCSTI</sequence>
<dbReference type="RefSeq" id="WP_029828696.1">
    <property type="nucleotide sequence ID" value="NZ_CP026334.1"/>
</dbReference>
<comment type="caution">
    <text evidence="4">The sequence shown here is derived from an EMBL/GenBank/DDBJ whole genome shotgun (WGS) entry which is preliminary data.</text>
</comment>
<dbReference type="EMBL" id="MKCQ01000028">
    <property type="protein sequence ID" value="OEY98521.1"/>
    <property type="molecule type" value="Genomic_DNA"/>
</dbReference>
<feature type="transmembrane region" description="Helical" evidence="2">
    <location>
        <begin position="6"/>
        <end position="26"/>
    </location>
</feature>
<organism evidence="4 5">
    <name type="scientific">Xanthomonas campestris pv. glycines</name>
    <dbReference type="NCBI Taxonomy" id="473421"/>
    <lineage>
        <taxon>Bacteria</taxon>
        <taxon>Pseudomonadati</taxon>
        <taxon>Pseudomonadota</taxon>
        <taxon>Gammaproteobacteria</taxon>
        <taxon>Lysobacterales</taxon>
        <taxon>Lysobacteraceae</taxon>
        <taxon>Xanthomonas</taxon>
    </lineage>
</organism>
<dbReference type="GO" id="GO:0004519">
    <property type="term" value="F:endonuclease activity"/>
    <property type="evidence" value="ECO:0007669"/>
    <property type="project" value="InterPro"/>
</dbReference>
<dbReference type="GO" id="GO:0003677">
    <property type="term" value="F:DNA binding"/>
    <property type="evidence" value="ECO:0007669"/>
    <property type="project" value="InterPro"/>
</dbReference>